<evidence type="ECO:0000313" key="2">
    <source>
        <dbReference type="EMBL" id="MBB4678794.1"/>
    </source>
</evidence>
<dbReference type="SUPFAM" id="SSF53335">
    <property type="entry name" value="S-adenosyl-L-methionine-dependent methyltransferases"/>
    <property type="match status" value="1"/>
</dbReference>
<dbReference type="InterPro" id="IPR013216">
    <property type="entry name" value="Methyltransf_11"/>
</dbReference>
<name>A0A7W7CCX1_9PSEU</name>
<accession>A0A7W7CCX1</accession>
<dbReference type="Gene3D" id="3.40.50.150">
    <property type="entry name" value="Vaccinia Virus protein VP39"/>
    <property type="match status" value="1"/>
</dbReference>
<dbReference type="EMBL" id="JACHMH010000001">
    <property type="protein sequence ID" value="MBB4678794.1"/>
    <property type="molecule type" value="Genomic_DNA"/>
</dbReference>
<keyword evidence="2" id="KW-0489">Methyltransferase</keyword>
<dbReference type="Proteomes" id="UP000533598">
    <property type="component" value="Unassembled WGS sequence"/>
</dbReference>
<evidence type="ECO:0000259" key="1">
    <source>
        <dbReference type="Pfam" id="PF08241"/>
    </source>
</evidence>
<dbReference type="GO" id="GO:0032259">
    <property type="term" value="P:methylation"/>
    <property type="evidence" value="ECO:0007669"/>
    <property type="project" value="UniProtKB-KW"/>
</dbReference>
<keyword evidence="3" id="KW-1185">Reference proteome</keyword>
<feature type="domain" description="Methyltransferase type 11" evidence="1">
    <location>
        <begin position="38"/>
        <end position="126"/>
    </location>
</feature>
<keyword evidence="2" id="KW-0808">Transferase</keyword>
<dbReference type="InterPro" id="IPR050508">
    <property type="entry name" value="Methyltransf_Superfamily"/>
</dbReference>
<comment type="caution">
    <text evidence="2">The sequence shown here is derived from an EMBL/GenBank/DDBJ whole genome shotgun (WGS) entry which is preliminary data.</text>
</comment>
<dbReference type="Pfam" id="PF08241">
    <property type="entry name" value="Methyltransf_11"/>
    <property type="match status" value="1"/>
</dbReference>
<proteinExistence type="predicted"/>
<evidence type="ECO:0000313" key="3">
    <source>
        <dbReference type="Proteomes" id="UP000533598"/>
    </source>
</evidence>
<organism evidence="2 3">
    <name type="scientific">Crossiella cryophila</name>
    <dbReference type="NCBI Taxonomy" id="43355"/>
    <lineage>
        <taxon>Bacteria</taxon>
        <taxon>Bacillati</taxon>
        <taxon>Actinomycetota</taxon>
        <taxon>Actinomycetes</taxon>
        <taxon>Pseudonocardiales</taxon>
        <taxon>Pseudonocardiaceae</taxon>
        <taxon>Crossiella</taxon>
    </lineage>
</organism>
<sequence length="240" mass="26833">MGYTEAYESDLIRGDQDPLPWRLRAEITALALGTDRLLDIGCGTMFKTLALAPLVRQVVGVEPNPRMLAQAHTNITASAVGNAVVVAGRAEQLPFPDSSFDLVTVMLAPHDTSEISRVLRPGGRAVLEKIGDRDKWNFKTEFGADDHGPRGQFADLDQGQRAREYEDEFAGLFDRVEVREGFWATYYSRTGLELLLEQTSAIRGFDPVADKAVLDRICQEWTTHRGIKTIQNRMLIQAWK</sequence>
<dbReference type="PANTHER" id="PTHR42912">
    <property type="entry name" value="METHYLTRANSFERASE"/>
    <property type="match status" value="1"/>
</dbReference>
<protein>
    <submittedName>
        <fullName evidence="2">SAM-dependent methyltransferase</fullName>
    </submittedName>
</protein>
<dbReference type="CDD" id="cd02440">
    <property type="entry name" value="AdoMet_MTases"/>
    <property type="match status" value="1"/>
</dbReference>
<dbReference type="GO" id="GO:0008757">
    <property type="term" value="F:S-adenosylmethionine-dependent methyltransferase activity"/>
    <property type="evidence" value="ECO:0007669"/>
    <property type="project" value="InterPro"/>
</dbReference>
<dbReference type="InterPro" id="IPR029063">
    <property type="entry name" value="SAM-dependent_MTases_sf"/>
</dbReference>
<dbReference type="PANTHER" id="PTHR42912:SF80">
    <property type="entry name" value="METHYLTRANSFERASE DOMAIN-CONTAINING PROTEIN"/>
    <property type="match status" value="1"/>
</dbReference>
<gene>
    <name evidence="2" type="ORF">HNR67_004912</name>
</gene>
<dbReference type="RefSeq" id="WP_185004624.1">
    <property type="nucleotide sequence ID" value="NZ_BAAAUI010000052.1"/>
</dbReference>
<dbReference type="AlphaFoldDB" id="A0A7W7CCX1"/>
<reference evidence="2 3" key="1">
    <citation type="submission" date="2020-08" db="EMBL/GenBank/DDBJ databases">
        <title>Sequencing the genomes of 1000 actinobacteria strains.</title>
        <authorList>
            <person name="Klenk H.-P."/>
        </authorList>
    </citation>
    <scope>NUCLEOTIDE SEQUENCE [LARGE SCALE GENOMIC DNA]</scope>
    <source>
        <strain evidence="2 3">DSM 44230</strain>
    </source>
</reference>